<protein>
    <submittedName>
        <fullName evidence="1">DNA repair protein</fullName>
    </submittedName>
</protein>
<keyword evidence="2" id="KW-1185">Reference proteome</keyword>
<dbReference type="PANTHER" id="PTHR39337:SF1">
    <property type="entry name" value="BLR5642 PROTEIN"/>
    <property type="match status" value="1"/>
</dbReference>
<gene>
    <name evidence="1" type="ORF">C9I28_04775</name>
</gene>
<dbReference type="PANTHER" id="PTHR39337">
    <property type="entry name" value="BLR5642 PROTEIN"/>
    <property type="match status" value="1"/>
</dbReference>
<dbReference type="Proteomes" id="UP000240505">
    <property type="component" value="Chromosome"/>
</dbReference>
<organism evidence="1 2">
    <name type="scientific">Pseudoduganella armeniaca</name>
    <dbReference type="NCBI Taxonomy" id="2072590"/>
    <lineage>
        <taxon>Bacteria</taxon>
        <taxon>Pseudomonadati</taxon>
        <taxon>Pseudomonadota</taxon>
        <taxon>Betaproteobacteria</taxon>
        <taxon>Burkholderiales</taxon>
        <taxon>Oxalobacteraceae</taxon>
        <taxon>Telluria group</taxon>
        <taxon>Pseudoduganella</taxon>
    </lineage>
</organism>
<dbReference type="InterPro" id="IPR007438">
    <property type="entry name" value="DUF488"/>
</dbReference>
<proteinExistence type="predicted"/>
<evidence type="ECO:0000313" key="2">
    <source>
        <dbReference type="Proteomes" id="UP000240505"/>
    </source>
</evidence>
<sequence>MMQPVFTIGHSNRPIEEFIALLAEQGIELLIDIRTVPKSRANPQFGQDQLPPALAAAGIAYQYVAALGGLRHARKDSPNSGWRNKSFRGYADHMQSEEFLAGVEAVLVLTSDRRCALMCAEAVPWRCHRSMVADALAVRGIPVEHIINRGKTRPHVLTSFAKVAGTRIAYPPPDDPGCC</sequence>
<dbReference type="EMBL" id="CP028324">
    <property type="protein sequence ID" value="AVR95111.1"/>
    <property type="molecule type" value="Genomic_DNA"/>
</dbReference>
<dbReference type="KEGG" id="masz:C9I28_04775"/>
<dbReference type="OrthoDB" id="9789109at2"/>
<dbReference type="AlphaFoldDB" id="A0A2R4C6B8"/>
<name>A0A2R4C6B8_9BURK</name>
<dbReference type="Pfam" id="PF04343">
    <property type="entry name" value="DUF488"/>
    <property type="match status" value="1"/>
</dbReference>
<dbReference type="InterPro" id="IPR014519">
    <property type="entry name" value="UCP024492"/>
</dbReference>
<dbReference type="RefSeq" id="WP_107140462.1">
    <property type="nucleotide sequence ID" value="NZ_CP028324.1"/>
</dbReference>
<reference evidence="1 2" key="1">
    <citation type="submission" date="2018-03" db="EMBL/GenBank/DDBJ databases">
        <title>Massilia armeniaca sp. nov., isolated from desert soil.</title>
        <authorList>
            <person name="Huang H."/>
            <person name="Ren M."/>
        </authorList>
    </citation>
    <scope>NUCLEOTIDE SEQUENCE [LARGE SCALE GENOMIC DNA]</scope>
    <source>
        <strain evidence="1 2">ZMN-3</strain>
    </source>
</reference>
<accession>A0A2R4C6B8</accession>
<dbReference type="PIRSF" id="PIRSF024492">
    <property type="entry name" value="UCP024492"/>
    <property type="match status" value="1"/>
</dbReference>
<evidence type="ECO:0000313" key="1">
    <source>
        <dbReference type="EMBL" id="AVR95111.1"/>
    </source>
</evidence>